<name>A0A7V2F3Q9_UNCEI</name>
<proteinExistence type="predicted"/>
<gene>
    <name evidence="2" type="ORF">ENO08_04180</name>
</gene>
<dbReference type="InterPro" id="IPR012349">
    <property type="entry name" value="Split_barrel_FMN-bd"/>
</dbReference>
<dbReference type="Proteomes" id="UP000886069">
    <property type="component" value="Unassembled WGS sequence"/>
</dbReference>
<protein>
    <submittedName>
        <fullName evidence="2">Flavin reductase</fullName>
    </submittedName>
</protein>
<dbReference type="GO" id="GO:0016646">
    <property type="term" value="F:oxidoreductase activity, acting on the CH-NH group of donors, NAD or NADP as acceptor"/>
    <property type="evidence" value="ECO:0007669"/>
    <property type="project" value="UniProtKB-ARBA"/>
</dbReference>
<organism evidence="2">
    <name type="scientific">Eiseniibacteriota bacterium</name>
    <dbReference type="NCBI Taxonomy" id="2212470"/>
    <lineage>
        <taxon>Bacteria</taxon>
        <taxon>Candidatus Eiseniibacteriota</taxon>
    </lineage>
</organism>
<dbReference type="InterPro" id="IPR002563">
    <property type="entry name" value="Flavin_Rdtase-like_dom"/>
</dbReference>
<comment type="caution">
    <text evidence="2">The sequence shown here is derived from an EMBL/GenBank/DDBJ whole genome shotgun (WGS) entry which is preliminary data.</text>
</comment>
<reference evidence="2" key="1">
    <citation type="journal article" date="2020" name="mSystems">
        <title>Genome- and Community-Level Interaction Insights into Carbon Utilization and Element Cycling Functions of Hydrothermarchaeota in Hydrothermal Sediment.</title>
        <authorList>
            <person name="Zhou Z."/>
            <person name="Liu Y."/>
            <person name="Xu W."/>
            <person name="Pan J."/>
            <person name="Luo Z.H."/>
            <person name="Li M."/>
        </authorList>
    </citation>
    <scope>NUCLEOTIDE SEQUENCE [LARGE SCALE GENOMIC DNA]</scope>
    <source>
        <strain evidence="2">SpSt-1233</strain>
    </source>
</reference>
<dbReference type="Gene3D" id="2.30.110.10">
    <property type="entry name" value="Electron Transport, Fmn-binding Protein, Chain A"/>
    <property type="match status" value="1"/>
</dbReference>
<feature type="non-terminal residue" evidence="2">
    <location>
        <position position="1"/>
    </location>
</feature>
<evidence type="ECO:0000313" key="2">
    <source>
        <dbReference type="EMBL" id="HER43639.1"/>
    </source>
</evidence>
<feature type="domain" description="Flavin reductase like" evidence="1">
    <location>
        <begin position="1"/>
        <end position="61"/>
    </location>
</feature>
<dbReference type="Pfam" id="PF01613">
    <property type="entry name" value="Flavin_Reduct"/>
    <property type="match status" value="1"/>
</dbReference>
<dbReference type="EMBL" id="DSEC01000295">
    <property type="protein sequence ID" value="HER43639.1"/>
    <property type="molecule type" value="Genomic_DNA"/>
</dbReference>
<dbReference type="SUPFAM" id="SSF50475">
    <property type="entry name" value="FMN-binding split barrel"/>
    <property type="match status" value="1"/>
</dbReference>
<evidence type="ECO:0000259" key="1">
    <source>
        <dbReference type="Pfam" id="PF01613"/>
    </source>
</evidence>
<sequence>FKGIPFVRKRTGSPVYERAIGYVECTLIDGKTIDAGSHSIFLGEIVGGACFRGDEEPMTYAYYQATKDEK</sequence>
<dbReference type="AlphaFoldDB" id="A0A7V2F3Q9"/>
<dbReference type="GO" id="GO:0010181">
    <property type="term" value="F:FMN binding"/>
    <property type="evidence" value="ECO:0007669"/>
    <property type="project" value="InterPro"/>
</dbReference>
<accession>A0A7V2F3Q9</accession>